<keyword evidence="8" id="KW-0472">Membrane</keyword>
<feature type="compositionally biased region" description="Basic and acidic residues" evidence="7">
    <location>
        <begin position="453"/>
        <end position="462"/>
    </location>
</feature>
<dbReference type="InterPro" id="IPR003591">
    <property type="entry name" value="Leu-rich_rpt_typical-subtyp"/>
</dbReference>
<evidence type="ECO:0000313" key="9">
    <source>
        <dbReference type="EMBL" id="CAB9527476.1"/>
    </source>
</evidence>
<keyword evidence="6" id="KW-0067">ATP-binding</keyword>
<feature type="compositionally biased region" description="Basic and acidic residues" evidence="7">
    <location>
        <begin position="509"/>
        <end position="529"/>
    </location>
</feature>
<feature type="region of interest" description="Disordered" evidence="7">
    <location>
        <begin position="1"/>
        <end position="118"/>
    </location>
</feature>
<dbReference type="FunFam" id="3.80.10.10:FF:000041">
    <property type="entry name" value="LRR receptor-like serine/threonine-protein kinase ERECTA"/>
    <property type="match status" value="1"/>
</dbReference>
<feature type="compositionally biased region" description="Basic and acidic residues" evidence="7">
    <location>
        <begin position="646"/>
        <end position="657"/>
    </location>
</feature>
<keyword evidence="8" id="KW-0812">Transmembrane</keyword>
<evidence type="ECO:0000256" key="1">
    <source>
        <dbReference type="ARBA" id="ARBA00004167"/>
    </source>
</evidence>
<keyword evidence="3" id="KW-0732">Signal</keyword>
<feature type="compositionally biased region" description="Polar residues" evidence="7">
    <location>
        <begin position="806"/>
        <end position="823"/>
    </location>
</feature>
<feature type="compositionally biased region" description="Basic and acidic residues" evidence="7">
    <location>
        <begin position="273"/>
        <end position="293"/>
    </location>
</feature>
<evidence type="ECO:0000256" key="2">
    <source>
        <dbReference type="ARBA" id="ARBA00022614"/>
    </source>
</evidence>
<feature type="region of interest" description="Disordered" evidence="7">
    <location>
        <begin position="571"/>
        <end position="703"/>
    </location>
</feature>
<feature type="compositionally biased region" description="Polar residues" evidence="7">
    <location>
        <begin position="48"/>
        <end position="60"/>
    </location>
</feature>
<dbReference type="GO" id="GO:0005524">
    <property type="term" value="F:ATP binding"/>
    <property type="evidence" value="ECO:0007669"/>
    <property type="project" value="UniProtKB-KW"/>
</dbReference>
<organism evidence="9 10">
    <name type="scientific">Seminavis robusta</name>
    <dbReference type="NCBI Taxonomy" id="568900"/>
    <lineage>
        <taxon>Eukaryota</taxon>
        <taxon>Sar</taxon>
        <taxon>Stramenopiles</taxon>
        <taxon>Ochrophyta</taxon>
        <taxon>Bacillariophyta</taxon>
        <taxon>Bacillariophyceae</taxon>
        <taxon>Bacillariophycidae</taxon>
        <taxon>Naviculales</taxon>
        <taxon>Naviculaceae</taxon>
        <taxon>Seminavis</taxon>
    </lineage>
</organism>
<evidence type="ECO:0000313" key="10">
    <source>
        <dbReference type="Proteomes" id="UP001153069"/>
    </source>
</evidence>
<dbReference type="PANTHER" id="PTHR48053:SF164">
    <property type="entry name" value="LEUCINE-RICH REPEAT-CONTAINING N-TERMINAL PLANT-TYPE DOMAIN-CONTAINING PROTEIN"/>
    <property type="match status" value="1"/>
</dbReference>
<evidence type="ECO:0000256" key="3">
    <source>
        <dbReference type="ARBA" id="ARBA00022729"/>
    </source>
</evidence>
<dbReference type="InterPro" id="IPR001611">
    <property type="entry name" value="Leu-rich_rpt"/>
</dbReference>
<dbReference type="GO" id="GO:0016020">
    <property type="term" value="C:membrane"/>
    <property type="evidence" value="ECO:0007669"/>
    <property type="project" value="UniProtKB-SubCell"/>
</dbReference>
<dbReference type="Proteomes" id="UP001153069">
    <property type="component" value="Unassembled WGS sequence"/>
</dbReference>
<proteinExistence type="predicted"/>
<keyword evidence="5" id="KW-0547">Nucleotide-binding</keyword>
<evidence type="ECO:0000256" key="6">
    <source>
        <dbReference type="ARBA" id="ARBA00022840"/>
    </source>
</evidence>
<evidence type="ECO:0000256" key="8">
    <source>
        <dbReference type="SAM" id="Phobius"/>
    </source>
</evidence>
<dbReference type="SMART" id="SM00369">
    <property type="entry name" value="LRR_TYP"/>
    <property type="match status" value="4"/>
</dbReference>
<reference evidence="9" key="1">
    <citation type="submission" date="2020-06" db="EMBL/GenBank/DDBJ databases">
        <authorList>
            <consortium name="Plant Systems Biology data submission"/>
        </authorList>
    </citation>
    <scope>NUCLEOTIDE SEQUENCE</scope>
    <source>
        <strain evidence="9">D6</strain>
    </source>
</reference>
<protein>
    <submittedName>
        <fullName evidence="9">Leucine rich repeat</fullName>
    </submittedName>
</protein>
<evidence type="ECO:0000256" key="5">
    <source>
        <dbReference type="ARBA" id="ARBA00022741"/>
    </source>
</evidence>
<dbReference type="Pfam" id="PF00560">
    <property type="entry name" value="LRR_1"/>
    <property type="match status" value="2"/>
</dbReference>
<dbReference type="PANTHER" id="PTHR48053">
    <property type="entry name" value="LEUCINE RICH REPEAT FAMILY PROTEIN, EXPRESSED"/>
    <property type="match status" value="1"/>
</dbReference>
<feature type="compositionally biased region" description="Basic and acidic residues" evidence="7">
    <location>
        <begin position="879"/>
        <end position="901"/>
    </location>
</feature>
<accession>A0A9N8EXQ0</accession>
<dbReference type="SUPFAM" id="SSF52058">
    <property type="entry name" value="L domain-like"/>
    <property type="match status" value="1"/>
</dbReference>
<evidence type="ECO:0000256" key="7">
    <source>
        <dbReference type="SAM" id="MobiDB-lite"/>
    </source>
</evidence>
<comment type="subcellular location">
    <subcellularLocation>
        <location evidence="1">Membrane</location>
        <topology evidence="1">Single-pass membrane protein</topology>
    </subcellularLocation>
</comment>
<feature type="transmembrane region" description="Helical" evidence="8">
    <location>
        <begin position="325"/>
        <end position="345"/>
    </location>
</feature>
<dbReference type="AlphaFoldDB" id="A0A9N8EXQ0"/>
<name>A0A9N8EXQ0_9STRA</name>
<dbReference type="Gene3D" id="3.80.10.10">
    <property type="entry name" value="Ribonuclease Inhibitor"/>
    <property type="match status" value="1"/>
</dbReference>
<feature type="region of interest" description="Disordered" evidence="7">
    <location>
        <begin position="720"/>
        <end position="934"/>
    </location>
</feature>
<gene>
    <name evidence="9" type="ORF">SEMRO_2004_G310430.1</name>
</gene>
<keyword evidence="8" id="KW-1133">Transmembrane helix</keyword>
<evidence type="ECO:0000256" key="4">
    <source>
        <dbReference type="ARBA" id="ARBA00022737"/>
    </source>
</evidence>
<feature type="compositionally biased region" description="Polar residues" evidence="7">
    <location>
        <begin position="94"/>
        <end position="109"/>
    </location>
</feature>
<keyword evidence="2" id="KW-0433">Leucine-rich repeat</keyword>
<feature type="region of interest" description="Disordered" evidence="7">
    <location>
        <begin position="439"/>
        <end position="481"/>
    </location>
</feature>
<feature type="region of interest" description="Disordered" evidence="7">
    <location>
        <begin position="265"/>
        <end position="320"/>
    </location>
</feature>
<dbReference type="InterPro" id="IPR032675">
    <property type="entry name" value="LRR_dom_sf"/>
</dbReference>
<feature type="compositionally biased region" description="Basic and acidic residues" evidence="7">
    <location>
        <begin position="845"/>
        <end position="858"/>
    </location>
</feature>
<feature type="compositionally biased region" description="Polar residues" evidence="7">
    <location>
        <begin position="733"/>
        <end position="750"/>
    </location>
</feature>
<keyword evidence="4" id="KW-0677">Repeat</keyword>
<dbReference type="InterPro" id="IPR051716">
    <property type="entry name" value="Plant_RL_S/T_kinase"/>
</dbReference>
<feature type="compositionally biased region" description="Polar residues" evidence="7">
    <location>
        <begin position="680"/>
        <end position="689"/>
    </location>
</feature>
<feature type="compositionally biased region" description="Low complexity" evidence="7">
    <location>
        <begin position="140"/>
        <end position="175"/>
    </location>
</feature>
<dbReference type="EMBL" id="CAICTM010002002">
    <property type="protein sequence ID" value="CAB9527476.1"/>
    <property type="molecule type" value="Genomic_DNA"/>
</dbReference>
<comment type="caution">
    <text evidence="9">The sequence shown here is derived from an EMBL/GenBank/DDBJ whole genome shotgun (WGS) entry which is preliminary data.</text>
</comment>
<feature type="region of interest" description="Disordered" evidence="7">
    <location>
        <begin position="140"/>
        <end position="206"/>
    </location>
</feature>
<keyword evidence="10" id="KW-1185">Reference proteome</keyword>
<feature type="region of interest" description="Disordered" evidence="7">
    <location>
        <begin position="509"/>
        <end position="552"/>
    </location>
</feature>
<sequence length="1269" mass="137209">MSKHPGADCNTAMDAPAETTILQRGASRKRSTISEGRAGERKRPKKTQIASTGPSIATENRISDSLPVPVSPPQDAGSKLLTTVSTPERDCAINSRSSGETSASFSSLSPPGLRMISECLPPPPVVITPSSATEIVKLPPSFLSSDLPLASKETSSSGSCTSSLSEETSKSSSHSVDQEEGASGTVGQSQHVREQEEPSVDAVEHTVLPVIDKAIKAAREKALNSKPKDTEEAAEQVQTDYTTWPSSIWETNLNDSDGEIVFELSSRSSDSNDGDRNEEQIVDGDCTKSKSETETSATQISDQTRKIDQTSTDPKRDTRGQQRRFLMPLIFVGTVVLAFFARGRWLDRQGSLETLFTRAVKFSTDSVAVSQHKVHSGSAIKQTTLTTLPPTVGLDAQTLPVKPTVFLATTSEDSPAFRDLEAELNENKQPEQVKSMATSIVSKEGHGPNTVPNDKRDERTEPAVDSAEPISTNTSGETGEGVVGDELKFALENQTAVKVSQDKTPVLKNEDTLVESKESPEALKDKSDNVKSLGVREQPPSNEPAVEESDMVTMANTNLYDYKTVVGDELRPIKKEQKQSVQVPKANAPVGTPDNTASAEKGSVTSKDTRSTKSTTNSSAPTSLNGPRGEESKDSTLKAPWTRGKTVTDDKPKLNRDRIKKKRVERAANKFTHGRKNKTTLKSTATPAQNEDHSKPKAKGAPDMMDTTIFAKNSSTGISTVDLDIGKEPPVTVSVNSETRHSGATNSTDTGKLVKSVKPKELVDMVEPASSSQNKTVGVIVKATSKQDKATEGDASLNPPSPPEARSSNVLSVRAQSSTSNAHEVQLPDASLEKSPPKSTATLARTDRYDTSSDKSETDDSINEPTKEEEPLQNGDNPEVGKHTHGEEALGENPARKDVHDINTFSDESETDQSTNELAKEEEPLGNGDKPTVVESGEVLQDGSITDVASDYRAPEQYEFLAMSFLPVYTQEAIGANSQSPQGKALDWLNHEASLASELPVWRKLQRVVLATLYHSLFPKNDSGSYPTIAHDRHECEWFQAHEEDFSWFCNDQEEVTYVSLANRGLTGSVPAEIRLLSSLLVFDLRDNPDIQGQVPSSLGSLPSLVHIQLQGCNFHGPVPSSLWRLPRLETLGLSGNSIGGSLPSEVGLLANILDLQLQSVGLQGSLPTEIGELLSLERMILSGNNLAQSIPDEIAMLRKLSWMDLSHNAFQSSIPSLLGRLRKLRVLKLDNNDLTGSIPDQLSYIKGLEDLTLHNNRLEILPSEHGAA</sequence>
<feature type="compositionally biased region" description="Basic and acidic residues" evidence="7">
    <location>
        <begin position="303"/>
        <end position="320"/>
    </location>
</feature>